<gene>
    <name evidence="1" type="ORF">ACFP1M_10935</name>
</gene>
<dbReference type="RefSeq" id="WP_125575298.1">
    <property type="nucleotide sequence ID" value="NZ_JBHSSO010000069.1"/>
</dbReference>
<reference evidence="2" key="1">
    <citation type="journal article" date="2019" name="Int. J. Syst. Evol. Microbiol.">
        <title>The Global Catalogue of Microorganisms (GCM) 10K type strain sequencing project: providing services to taxonomists for standard genome sequencing and annotation.</title>
        <authorList>
            <consortium name="The Broad Institute Genomics Platform"/>
            <consortium name="The Broad Institute Genome Sequencing Center for Infectious Disease"/>
            <person name="Wu L."/>
            <person name="Ma J."/>
        </authorList>
    </citation>
    <scope>NUCLEOTIDE SEQUENCE [LARGE SCALE GENOMIC DNA]</scope>
    <source>
        <strain evidence="2">CCM 8893</strain>
    </source>
</reference>
<evidence type="ECO:0008006" key="3">
    <source>
        <dbReference type="Google" id="ProtNLM"/>
    </source>
</evidence>
<organism evidence="1 2">
    <name type="scientific">Levilactobacillus angrenensis</name>
    <dbReference type="NCBI Taxonomy" id="2486020"/>
    <lineage>
        <taxon>Bacteria</taxon>
        <taxon>Bacillati</taxon>
        <taxon>Bacillota</taxon>
        <taxon>Bacilli</taxon>
        <taxon>Lactobacillales</taxon>
        <taxon>Lactobacillaceae</taxon>
        <taxon>Levilactobacillus</taxon>
    </lineage>
</organism>
<sequence length="283" mass="32808">MKRKKVNRILIKDRHQISGFKEETVAEALLNVKRMWETIDSLSVDELKNILPPQLILNSRVGTLRPGTIYYRARITDAKNYRNIGYWDASQFWEAPKEYVKHWGRLNRPHESVLYLSSDVSQTFKEIRYQVKKSRHYAVVVNSYKVTKPITATQIGYFGKSGSVADIYSKMISDIFSLPSEKFGENVYKLSNFLSNFYNFVPNNAAAFFFTPVLNPQNDILNLAINPSDAHKYFEYNGSIVIPKYRESVDGNITVVSANDDAFNLLDPSKNKRWIFDNFKIKY</sequence>
<name>A0ABW1UCV5_9LACO</name>
<proteinExistence type="predicted"/>
<accession>A0ABW1UCV5</accession>
<evidence type="ECO:0000313" key="2">
    <source>
        <dbReference type="Proteomes" id="UP001596258"/>
    </source>
</evidence>
<evidence type="ECO:0000313" key="1">
    <source>
        <dbReference type="EMBL" id="MFC6290686.1"/>
    </source>
</evidence>
<keyword evidence="2" id="KW-1185">Reference proteome</keyword>
<dbReference type="EMBL" id="JBHSSO010000069">
    <property type="protein sequence ID" value="MFC6290686.1"/>
    <property type="molecule type" value="Genomic_DNA"/>
</dbReference>
<comment type="caution">
    <text evidence="1">The sequence shown here is derived from an EMBL/GenBank/DDBJ whole genome shotgun (WGS) entry which is preliminary data.</text>
</comment>
<dbReference type="Proteomes" id="UP001596258">
    <property type="component" value="Unassembled WGS sequence"/>
</dbReference>
<protein>
    <recommendedName>
        <fullName evidence="3">RES domain-containing protein</fullName>
    </recommendedName>
</protein>